<dbReference type="PANTHER" id="PTHR44329:SF214">
    <property type="entry name" value="PROTEIN KINASE DOMAIN-CONTAINING PROTEIN"/>
    <property type="match status" value="1"/>
</dbReference>
<evidence type="ECO:0000259" key="1">
    <source>
        <dbReference type="PROSITE" id="PS50011"/>
    </source>
</evidence>
<dbReference type="GO" id="GO:0004674">
    <property type="term" value="F:protein serine/threonine kinase activity"/>
    <property type="evidence" value="ECO:0007669"/>
    <property type="project" value="TreeGrafter"/>
</dbReference>
<dbReference type="InterPro" id="IPR001245">
    <property type="entry name" value="Ser-Thr/Tyr_kinase_cat_dom"/>
</dbReference>
<dbReference type="GeneID" id="20643812"/>
<dbReference type="InterPro" id="IPR051681">
    <property type="entry name" value="Ser/Thr_Kinases-Pseudokinases"/>
</dbReference>
<organism evidence="2 3">
    <name type="scientific">Phytophthora sojae (strain P6497)</name>
    <name type="common">Soybean stem and root rot agent</name>
    <name type="synonym">Phytophthora megasperma f. sp. glycines</name>
    <dbReference type="NCBI Taxonomy" id="1094619"/>
    <lineage>
        <taxon>Eukaryota</taxon>
        <taxon>Sar</taxon>
        <taxon>Stramenopiles</taxon>
        <taxon>Oomycota</taxon>
        <taxon>Peronosporomycetes</taxon>
        <taxon>Peronosporales</taxon>
        <taxon>Peronosporaceae</taxon>
        <taxon>Phytophthora</taxon>
    </lineage>
</organism>
<dbReference type="Pfam" id="PF07714">
    <property type="entry name" value="PK_Tyr_Ser-Thr"/>
    <property type="match status" value="1"/>
</dbReference>
<dbReference type="SUPFAM" id="SSF56112">
    <property type="entry name" value="Protein kinase-like (PK-like)"/>
    <property type="match status" value="1"/>
</dbReference>
<dbReference type="Proteomes" id="UP000002640">
    <property type="component" value="Unassembled WGS sequence"/>
</dbReference>
<dbReference type="InParanoid" id="G4ZJA4"/>
<protein>
    <recommendedName>
        <fullName evidence="1">Protein kinase domain-containing protein</fullName>
    </recommendedName>
</protein>
<sequence>MQMIETQIFSALSETPLPRKLDLPEWFLPDTEVTYEPKPCSRASFGSLHLGACNGTDVVVMCLNDGTGESLQTNERFQRYTTRWHGLDHLHVAKMLGVSHLSSPPLVIYEEVKYNVAGYLADSTNAGSMWRLLYETALGLRYAHNKKVLHGNLKLTTIRVDSEGHAKICGPSRLKSGAVRWQAPECLTGRRTFASVIYSLAMCIIEALSGEPPFGQLDDDTLYATHESVYSSLKLHYDD</sequence>
<reference evidence="2 3" key="1">
    <citation type="journal article" date="2006" name="Science">
        <title>Phytophthora genome sequences uncover evolutionary origins and mechanisms of pathogenesis.</title>
        <authorList>
            <person name="Tyler B.M."/>
            <person name="Tripathy S."/>
            <person name="Zhang X."/>
            <person name="Dehal P."/>
            <person name="Jiang R.H."/>
            <person name="Aerts A."/>
            <person name="Arredondo F.D."/>
            <person name="Baxter L."/>
            <person name="Bensasson D."/>
            <person name="Beynon J.L."/>
            <person name="Chapman J."/>
            <person name="Damasceno C.M."/>
            <person name="Dorrance A.E."/>
            <person name="Dou D."/>
            <person name="Dickerman A.W."/>
            <person name="Dubchak I.L."/>
            <person name="Garbelotto M."/>
            <person name="Gijzen M."/>
            <person name="Gordon S.G."/>
            <person name="Govers F."/>
            <person name="Grunwald N.J."/>
            <person name="Huang W."/>
            <person name="Ivors K.L."/>
            <person name="Jones R.W."/>
            <person name="Kamoun S."/>
            <person name="Krampis K."/>
            <person name="Lamour K.H."/>
            <person name="Lee M.K."/>
            <person name="McDonald W.H."/>
            <person name="Medina M."/>
            <person name="Meijer H.J."/>
            <person name="Nordberg E.K."/>
            <person name="Maclean D.J."/>
            <person name="Ospina-Giraldo M.D."/>
            <person name="Morris P.F."/>
            <person name="Phuntumart V."/>
            <person name="Putnam N.H."/>
            <person name="Rash S."/>
            <person name="Rose J.K."/>
            <person name="Sakihama Y."/>
            <person name="Salamov A.A."/>
            <person name="Savidor A."/>
            <person name="Scheuring C.F."/>
            <person name="Smith B.M."/>
            <person name="Sobral B.W."/>
            <person name="Terry A."/>
            <person name="Torto-Alalibo T.A."/>
            <person name="Win J."/>
            <person name="Xu Z."/>
            <person name="Zhang H."/>
            <person name="Grigoriev I.V."/>
            <person name="Rokhsar D.S."/>
            <person name="Boore J.L."/>
        </authorList>
    </citation>
    <scope>NUCLEOTIDE SEQUENCE [LARGE SCALE GENOMIC DNA]</scope>
    <source>
        <strain evidence="2 3">P6497</strain>
    </source>
</reference>
<feature type="domain" description="Protein kinase" evidence="1">
    <location>
        <begin position="34"/>
        <end position="239"/>
    </location>
</feature>
<dbReference type="InterPro" id="IPR000719">
    <property type="entry name" value="Prot_kinase_dom"/>
</dbReference>
<dbReference type="STRING" id="1094619.G4ZJA4"/>
<name>G4ZJA4_PHYSP</name>
<dbReference type="AlphaFoldDB" id="G4ZJA4"/>
<evidence type="ECO:0000313" key="2">
    <source>
        <dbReference type="EMBL" id="EGZ18178.1"/>
    </source>
</evidence>
<evidence type="ECO:0000313" key="3">
    <source>
        <dbReference type="Proteomes" id="UP000002640"/>
    </source>
</evidence>
<dbReference type="RefSeq" id="XP_009527236.1">
    <property type="nucleotide sequence ID" value="XM_009528941.1"/>
</dbReference>
<proteinExistence type="predicted"/>
<gene>
    <name evidence="2" type="ORF">PHYSODRAFT_315148</name>
</gene>
<dbReference type="KEGG" id="psoj:PHYSODRAFT_315148"/>
<dbReference type="InterPro" id="IPR011009">
    <property type="entry name" value="Kinase-like_dom_sf"/>
</dbReference>
<dbReference type="PANTHER" id="PTHR44329">
    <property type="entry name" value="SERINE/THREONINE-PROTEIN KINASE TNNI3K-RELATED"/>
    <property type="match status" value="1"/>
</dbReference>
<dbReference type="Gene3D" id="1.10.510.10">
    <property type="entry name" value="Transferase(Phosphotransferase) domain 1"/>
    <property type="match status" value="1"/>
</dbReference>
<dbReference type="GO" id="GO:0005524">
    <property type="term" value="F:ATP binding"/>
    <property type="evidence" value="ECO:0007669"/>
    <property type="project" value="InterPro"/>
</dbReference>
<accession>G4ZJA4</accession>
<dbReference type="EMBL" id="JH159154">
    <property type="protein sequence ID" value="EGZ18178.1"/>
    <property type="molecule type" value="Genomic_DNA"/>
</dbReference>
<dbReference type="SMR" id="G4ZJA4"/>
<keyword evidence="3" id="KW-1185">Reference proteome</keyword>
<dbReference type="PROSITE" id="PS50011">
    <property type="entry name" value="PROTEIN_KINASE_DOM"/>
    <property type="match status" value="1"/>
</dbReference>